<keyword evidence="2" id="KW-1185">Reference proteome</keyword>
<evidence type="ECO:0000313" key="1">
    <source>
        <dbReference type="EMBL" id="KAJ3486482.1"/>
    </source>
</evidence>
<evidence type="ECO:0000313" key="2">
    <source>
        <dbReference type="Proteomes" id="UP001148737"/>
    </source>
</evidence>
<accession>A0ACC1QP55</accession>
<dbReference type="Proteomes" id="UP001148737">
    <property type="component" value="Unassembled WGS sequence"/>
</dbReference>
<gene>
    <name evidence="1" type="ORF">NLG97_g6606</name>
</gene>
<comment type="caution">
    <text evidence="1">The sequence shown here is derived from an EMBL/GenBank/DDBJ whole genome shotgun (WGS) entry which is preliminary data.</text>
</comment>
<dbReference type="EMBL" id="JANAKD010000898">
    <property type="protein sequence ID" value="KAJ3486482.1"/>
    <property type="molecule type" value="Genomic_DNA"/>
</dbReference>
<organism evidence="1 2">
    <name type="scientific">Lecanicillium saksenae</name>
    <dbReference type="NCBI Taxonomy" id="468837"/>
    <lineage>
        <taxon>Eukaryota</taxon>
        <taxon>Fungi</taxon>
        <taxon>Dikarya</taxon>
        <taxon>Ascomycota</taxon>
        <taxon>Pezizomycotina</taxon>
        <taxon>Sordariomycetes</taxon>
        <taxon>Hypocreomycetidae</taxon>
        <taxon>Hypocreales</taxon>
        <taxon>Cordycipitaceae</taxon>
        <taxon>Lecanicillium</taxon>
    </lineage>
</organism>
<sequence>MLENEDNVDFFNHTPSCGASRRLKQLPKDSSSPTVFPKFRRHWIASVNALNPYNGRIVAIATFPTMAWDMESVLSHSPGEYSFVVDDLGPHGHVGDATDEPFAGACIVKSKGHVVAAGFHRNEIIESQLLLLSYDRLAQFWVGFGHVGFFERVHVDEFIKT</sequence>
<proteinExistence type="predicted"/>
<reference evidence="1" key="1">
    <citation type="submission" date="2022-07" db="EMBL/GenBank/DDBJ databases">
        <title>Genome Sequence of Lecanicillium saksenae.</title>
        <authorList>
            <person name="Buettner E."/>
        </authorList>
    </citation>
    <scope>NUCLEOTIDE SEQUENCE</scope>
    <source>
        <strain evidence="1">VT-O1</strain>
    </source>
</reference>
<protein>
    <submittedName>
        <fullName evidence="1">Uncharacterized protein</fullName>
    </submittedName>
</protein>
<name>A0ACC1QP55_9HYPO</name>